<feature type="domain" description="Carboxymuconolactone decarboxylase-like" evidence="1">
    <location>
        <begin position="58"/>
        <end position="114"/>
    </location>
</feature>
<keyword evidence="3" id="KW-1185">Reference proteome</keyword>
<evidence type="ECO:0000313" key="2">
    <source>
        <dbReference type="EMBL" id="WMW80871.1"/>
    </source>
</evidence>
<protein>
    <submittedName>
        <fullName evidence="2">Peroxidase-related enzyme</fullName>
    </submittedName>
</protein>
<dbReference type="InterPro" id="IPR029032">
    <property type="entry name" value="AhpD-like"/>
</dbReference>
<dbReference type="Proteomes" id="UP001181355">
    <property type="component" value="Chromosome"/>
</dbReference>
<gene>
    <name evidence="2" type="ORF">RF679_00990</name>
</gene>
<dbReference type="InterPro" id="IPR010195">
    <property type="entry name" value="Uncharacterised_peroxidase-rel"/>
</dbReference>
<reference evidence="2" key="1">
    <citation type="submission" date="2023-09" db="EMBL/GenBank/DDBJ databases">
        <title>Undibacterium sp. 20NA77.5 isolated from freshwater.</title>
        <authorList>
            <person name="Le V."/>
            <person name="Ko S.-R."/>
            <person name="Ahn C.-Y."/>
            <person name="Oh H.-M."/>
        </authorList>
    </citation>
    <scope>NUCLEOTIDE SEQUENCE</scope>
    <source>
        <strain evidence="2">20NA77.5</strain>
    </source>
</reference>
<evidence type="ECO:0000313" key="3">
    <source>
        <dbReference type="Proteomes" id="UP001181355"/>
    </source>
</evidence>
<sequence>MTPNIIEKGNRMSRIPVITNETATTEQLELFNAIQAQLGVVPNFLKIFANSPAALRSFLGFYSIAHEGTLDALTRERIALAVAQQNSCEYCVSAHTALGKKAGLSNDEINANRAGGSQDAKAAIAVKLARSISEHKGEIATAELIEARNAGFSESDIVEIITHVGLNYLTNILGKASRVEIDFPKVSLN</sequence>
<evidence type="ECO:0000259" key="1">
    <source>
        <dbReference type="Pfam" id="PF02627"/>
    </source>
</evidence>
<dbReference type="NCBIfam" id="TIGR01926">
    <property type="entry name" value="peroxid_rel"/>
    <property type="match status" value="1"/>
</dbReference>
<keyword evidence="2" id="KW-0560">Oxidoreductase</keyword>
<name>A0ABY9RI24_9BURK</name>
<dbReference type="EMBL" id="CP133720">
    <property type="protein sequence ID" value="WMW80871.1"/>
    <property type="molecule type" value="Genomic_DNA"/>
</dbReference>
<organism evidence="2 3">
    <name type="scientific">Undibacterium cyanobacteriorum</name>
    <dbReference type="NCBI Taxonomy" id="3073561"/>
    <lineage>
        <taxon>Bacteria</taxon>
        <taxon>Pseudomonadati</taxon>
        <taxon>Pseudomonadota</taxon>
        <taxon>Betaproteobacteria</taxon>
        <taxon>Burkholderiales</taxon>
        <taxon>Oxalobacteraceae</taxon>
        <taxon>Undibacterium</taxon>
    </lineage>
</organism>
<dbReference type="InterPro" id="IPR003779">
    <property type="entry name" value="CMD-like"/>
</dbReference>
<dbReference type="Pfam" id="PF02627">
    <property type="entry name" value="CMD"/>
    <property type="match status" value="1"/>
</dbReference>
<dbReference type="Gene3D" id="1.20.1290.10">
    <property type="entry name" value="AhpD-like"/>
    <property type="match status" value="1"/>
</dbReference>
<dbReference type="GO" id="GO:0004601">
    <property type="term" value="F:peroxidase activity"/>
    <property type="evidence" value="ECO:0007669"/>
    <property type="project" value="UniProtKB-KW"/>
</dbReference>
<dbReference type="InterPro" id="IPR004675">
    <property type="entry name" value="AhpD_core"/>
</dbReference>
<dbReference type="PANTHER" id="PTHR35446:SF3">
    <property type="entry name" value="CMD DOMAIN-CONTAINING PROTEIN"/>
    <property type="match status" value="1"/>
</dbReference>
<proteinExistence type="predicted"/>
<dbReference type="RefSeq" id="WP_309482362.1">
    <property type="nucleotide sequence ID" value="NZ_CP133720.1"/>
</dbReference>
<accession>A0ABY9RI24</accession>
<keyword evidence="2" id="KW-0575">Peroxidase</keyword>
<dbReference type="SUPFAM" id="SSF69118">
    <property type="entry name" value="AhpD-like"/>
    <property type="match status" value="1"/>
</dbReference>
<dbReference type="PANTHER" id="PTHR35446">
    <property type="entry name" value="SI:CH211-175M2.5"/>
    <property type="match status" value="1"/>
</dbReference>
<dbReference type="NCBIfam" id="TIGR00778">
    <property type="entry name" value="ahpD_dom"/>
    <property type="match status" value="1"/>
</dbReference>